<dbReference type="AlphaFoldDB" id="A0A6A1VGS1"/>
<name>A0A6A1VGS1_9ROSI</name>
<keyword evidence="6" id="KW-1185">Reference proteome</keyword>
<accession>A0A6A1VGS1</accession>
<evidence type="ECO:0000313" key="5">
    <source>
        <dbReference type="EMBL" id="KAB1211008.1"/>
    </source>
</evidence>
<dbReference type="EMBL" id="RXIC02000024">
    <property type="protein sequence ID" value="KAB1211008.1"/>
    <property type="molecule type" value="Genomic_DNA"/>
</dbReference>
<dbReference type="InterPro" id="IPR036188">
    <property type="entry name" value="FAD/NAD-bd_sf"/>
</dbReference>
<proteinExistence type="inferred from homology"/>
<evidence type="ECO:0000313" key="6">
    <source>
        <dbReference type="Proteomes" id="UP000516437"/>
    </source>
</evidence>
<dbReference type="OrthoDB" id="47494at2759"/>
<dbReference type="GO" id="GO:0071949">
    <property type="term" value="F:FAD binding"/>
    <property type="evidence" value="ECO:0007669"/>
    <property type="project" value="InterPro"/>
</dbReference>
<feature type="domain" description="FAD-binding" evidence="4">
    <location>
        <begin position="91"/>
        <end position="306"/>
    </location>
</feature>
<dbReference type="PANTHER" id="PTHR45934:SF2">
    <property type="entry name" value="MONOOXYGENASE 1"/>
    <property type="match status" value="1"/>
</dbReference>
<evidence type="ECO:0000256" key="3">
    <source>
        <dbReference type="ARBA" id="ARBA00024018"/>
    </source>
</evidence>
<protein>
    <submittedName>
        <fullName evidence="5">3-hydroxybenzoate 6-hydroxylase 1</fullName>
    </submittedName>
</protein>
<evidence type="ECO:0000256" key="2">
    <source>
        <dbReference type="ARBA" id="ARBA00023033"/>
    </source>
</evidence>
<dbReference type="Pfam" id="PF01494">
    <property type="entry name" value="FAD_binding_3"/>
    <property type="match status" value="2"/>
</dbReference>
<dbReference type="PRINTS" id="PR00420">
    <property type="entry name" value="RNGMNOXGNASE"/>
</dbReference>
<dbReference type="Gene3D" id="3.50.50.60">
    <property type="entry name" value="FAD/NAD(P)-binding domain"/>
    <property type="match status" value="1"/>
</dbReference>
<dbReference type="GO" id="GO:0004497">
    <property type="term" value="F:monooxygenase activity"/>
    <property type="evidence" value="ECO:0007669"/>
    <property type="project" value="UniProtKB-KW"/>
</dbReference>
<dbReference type="InterPro" id="IPR044560">
    <property type="entry name" value="MOase"/>
</dbReference>
<reference evidence="5 6" key="1">
    <citation type="journal article" date="2019" name="Plant Biotechnol. J.">
        <title>The red bayberry genome and genetic basis of sex determination.</title>
        <authorList>
            <person name="Jia H.M."/>
            <person name="Jia H.J."/>
            <person name="Cai Q.L."/>
            <person name="Wang Y."/>
            <person name="Zhao H.B."/>
            <person name="Yang W.F."/>
            <person name="Wang G.Y."/>
            <person name="Li Y.H."/>
            <person name="Zhan D.L."/>
            <person name="Shen Y.T."/>
            <person name="Niu Q.F."/>
            <person name="Chang L."/>
            <person name="Qiu J."/>
            <person name="Zhao L."/>
            <person name="Xie H.B."/>
            <person name="Fu W.Y."/>
            <person name="Jin J."/>
            <person name="Li X.W."/>
            <person name="Jiao Y."/>
            <person name="Zhou C.C."/>
            <person name="Tu T."/>
            <person name="Chai C.Y."/>
            <person name="Gao J.L."/>
            <person name="Fan L.J."/>
            <person name="van de Weg E."/>
            <person name="Wang J.Y."/>
            <person name="Gao Z.S."/>
        </authorList>
    </citation>
    <scope>NUCLEOTIDE SEQUENCE [LARGE SCALE GENOMIC DNA]</scope>
    <source>
        <tissue evidence="5">Leaves</tissue>
    </source>
</reference>
<comment type="similarity">
    <text evidence="3">Belongs to the 3-hydroxybenzoate 6-hydroxylase family.</text>
</comment>
<gene>
    <name evidence="5" type="ORF">CJ030_MR6G019601</name>
</gene>
<evidence type="ECO:0000259" key="4">
    <source>
        <dbReference type="Pfam" id="PF01494"/>
    </source>
</evidence>
<dbReference type="SUPFAM" id="SSF51905">
    <property type="entry name" value="FAD/NAD(P)-binding domain"/>
    <property type="match status" value="1"/>
</dbReference>
<keyword evidence="1" id="KW-0560">Oxidoreductase</keyword>
<organism evidence="5 6">
    <name type="scientific">Morella rubra</name>
    <name type="common">Chinese bayberry</name>
    <dbReference type="NCBI Taxonomy" id="262757"/>
    <lineage>
        <taxon>Eukaryota</taxon>
        <taxon>Viridiplantae</taxon>
        <taxon>Streptophyta</taxon>
        <taxon>Embryophyta</taxon>
        <taxon>Tracheophyta</taxon>
        <taxon>Spermatophyta</taxon>
        <taxon>Magnoliopsida</taxon>
        <taxon>eudicotyledons</taxon>
        <taxon>Gunneridae</taxon>
        <taxon>Pentapetalae</taxon>
        <taxon>rosids</taxon>
        <taxon>fabids</taxon>
        <taxon>Fagales</taxon>
        <taxon>Myricaceae</taxon>
        <taxon>Morella</taxon>
    </lineage>
</organism>
<sequence>MEEIDIIIVGGGICGLATALAFHRKGIKSVVFEKSESLRATGAGITIRTNGWRALDQLGVGSKLRKTALPVKGIGAETRCLRRSDLITSLAESLPHGTVHLGCQILSVTQDSPTSYPIIQLQNGSVIKAKVLIGCDGANSVVADFLGLKPPKFFSLSEVRGFTEYPSGHDFNNEFVQVWGENSIIGRIPMDNKLVYWFVTQKMNTKGTGSMVAKDPELIHQRTLESIKDFPTELIGMIRNCDRESVSWARLRHRAPWDILLGSFQKGTVAVAGDAMHVMGPFLGQGGAACIEDAIVLARCLAQKMHEIDAKTKERLVIMHKVGEGLDQYVKERRMRLVWLTTQTYLCSLLVETPGLLVELLCTILLMVLFRDSTAHTQYDCGRL</sequence>
<evidence type="ECO:0000256" key="1">
    <source>
        <dbReference type="ARBA" id="ARBA00023002"/>
    </source>
</evidence>
<dbReference type="Proteomes" id="UP000516437">
    <property type="component" value="Chromosome 6"/>
</dbReference>
<comment type="caution">
    <text evidence="5">The sequence shown here is derived from an EMBL/GenBank/DDBJ whole genome shotgun (WGS) entry which is preliminary data.</text>
</comment>
<feature type="domain" description="FAD-binding" evidence="4">
    <location>
        <begin position="4"/>
        <end position="84"/>
    </location>
</feature>
<keyword evidence="2" id="KW-0503">Monooxygenase</keyword>
<dbReference type="InterPro" id="IPR002938">
    <property type="entry name" value="FAD-bd"/>
</dbReference>
<dbReference type="PANTHER" id="PTHR45934">
    <property type="entry name" value="FAD/NAD(P)-BINDING OXIDOREDUCTASE FAMILY PROTEIN"/>
    <property type="match status" value="1"/>
</dbReference>